<name>U4LKA9_PYROM</name>
<feature type="compositionally biased region" description="Low complexity" evidence="1">
    <location>
        <begin position="76"/>
        <end position="89"/>
    </location>
</feature>
<reference evidence="2 3" key="1">
    <citation type="journal article" date="2013" name="PLoS Genet.">
        <title>The genome and development-dependent transcriptomes of Pyronema confluens: a window into fungal evolution.</title>
        <authorList>
            <person name="Traeger S."/>
            <person name="Altegoer F."/>
            <person name="Freitag M."/>
            <person name="Gabaldon T."/>
            <person name="Kempken F."/>
            <person name="Kumar A."/>
            <person name="Marcet-Houben M."/>
            <person name="Poggeler S."/>
            <person name="Stajich J.E."/>
            <person name="Nowrousian M."/>
        </authorList>
    </citation>
    <scope>NUCLEOTIDE SEQUENCE [LARGE SCALE GENOMIC DNA]</scope>
    <source>
        <strain evidence="3">CBS 100304</strain>
        <tissue evidence="2">Vegetative mycelium</tissue>
    </source>
</reference>
<protein>
    <submittedName>
        <fullName evidence="2">Uncharacterized protein</fullName>
    </submittedName>
</protein>
<sequence length="167" mass="19210">MELDDDKRRMFLLEAELKMVKELQLKMLLSSRPSWTSKLTQRPPPHKRIPAPSRLPRVYDEIMRLHDIAQQDLTDPGSAASPASRAGAAEQVDPLIQVRQEQRKRMMAASKSLHYINERIEIYLVKREKPFDFISQPLPDLTPSVVNHWAKPGKAGQSRFTRSSRSV</sequence>
<proteinExistence type="predicted"/>
<keyword evidence="3" id="KW-1185">Reference proteome</keyword>
<dbReference type="AlphaFoldDB" id="U4LKA9"/>
<evidence type="ECO:0000256" key="1">
    <source>
        <dbReference type="SAM" id="MobiDB-lite"/>
    </source>
</evidence>
<accession>U4LKA9</accession>
<gene>
    <name evidence="2" type="ORF">PCON_07106</name>
</gene>
<dbReference type="EMBL" id="HF935354">
    <property type="protein sequence ID" value="CCX29780.1"/>
    <property type="molecule type" value="Genomic_DNA"/>
</dbReference>
<evidence type="ECO:0000313" key="3">
    <source>
        <dbReference type="Proteomes" id="UP000018144"/>
    </source>
</evidence>
<dbReference type="Proteomes" id="UP000018144">
    <property type="component" value="Unassembled WGS sequence"/>
</dbReference>
<feature type="region of interest" description="Disordered" evidence="1">
    <location>
        <begin position="71"/>
        <end position="94"/>
    </location>
</feature>
<evidence type="ECO:0000313" key="2">
    <source>
        <dbReference type="EMBL" id="CCX29780.1"/>
    </source>
</evidence>
<organism evidence="2 3">
    <name type="scientific">Pyronema omphalodes (strain CBS 100304)</name>
    <name type="common">Pyronema confluens</name>
    <dbReference type="NCBI Taxonomy" id="1076935"/>
    <lineage>
        <taxon>Eukaryota</taxon>
        <taxon>Fungi</taxon>
        <taxon>Dikarya</taxon>
        <taxon>Ascomycota</taxon>
        <taxon>Pezizomycotina</taxon>
        <taxon>Pezizomycetes</taxon>
        <taxon>Pezizales</taxon>
        <taxon>Pyronemataceae</taxon>
        <taxon>Pyronema</taxon>
    </lineage>
</organism>